<dbReference type="Gene3D" id="3.30.420.10">
    <property type="entry name" value="Ribonuclease H-like superfamily/Ribonuclease H"/>
    <property type="match status" value="1"/>
</dbReference>
<accession>A0A026VY55</accession>
<keyword evidence="2" id="KW-1185">Reference proteome</keyword>
<sequence>MYRECHTTTAKEEDAGTSPERLSSVWNSVIESRPDYGGEVPKQIPRFYLLLDRSYDTIDVRKFWAEKQVRDLSLPSFSPDLSPCDYFLFNKIRLKFRPQKVLSDTLANAISRIIDEIDNDLTKDSIHSMPRRARKCKTLNGDYTGDDIDD</sequence>
<evidence type="ECO:0000313" key="1">
    <source>
        <dbReference type="EMBL" id="EZA48682.1"/>
    </source>
</evidence>
<dbReference type="AlphaFoldDB" id="A0A026VY55"/>
<evidence type="ECO:0000313" key="2">
    <source>
        <dbReference type="Proteomes" id="UP000053097"/>
    </source>
</evidence>
<dbReference type="EMBL" id="KK107578">
    <property type="protein sequence ID" value="EZA48682.1"/>
    <property type="molecule type" value="Genomic_DNA"/>
</dbReference>
<evidence type="ECO:0008006" key="3">
    <source>
        <dbReference type="Google" id="ProtNLM"/>
    </source>
</evidence>
<proteinExistence type="predicted"/>
<gene>
    <name evidence="1" type="ORF">X777_13188</name>
</gene>
<name>A0A026VY55_OOCBI</name>
<dbReference type="Proteomes" id="UP000053097">
    <property type="component" value="Unassembled WGS sequence"/>
</dbReference>
<reference evidence="1 2" key="1">
    <citation type="journal article" date="2014" name="Curr. Biol.">
        <title>The genome of the clonal raider ant Cerapachys biroi.</title>
        <authorList>
            <person name="Oxley P.R."/>
            <person name="Ji L."/>
            <person name="Fetter-Pruneda I."/>
            <person name="McKenzie S.K."/>
            <person name="Li C."/>
            <person name="Hu H."/>
            <person name="Zhang G."/>
            <person name="Kronauer D.J."/>
        </authorList>
    </citation>
    <scope>NUCLEOTIDE SEQUENCE [LARGE SCALE GENOMIC DNA]</scope>
</reference>
<organism evidence="1 2">
    <name type="scientific">Ooceraea biroi</name>
    <name type="common">Clonal raider ant</name>
    <name type="synonym">Cerapachys biroi</name>
    <dbReference type="NCBI Taxonomy" id="2015173"/>
    <lineage>
        <taxon>Eukaryota</taxon>
        <taxon>Metazoa</taxon>
        <taxon>Ecdysozoa</taxon>
        <taxon>Arthropoda</taxon>
        <taxon>Hexapoda</taxon>
        <taxon>Insecta</taxon>
        <taxon>Pterygota</taxon>
        <taxon>Neoptera</taxon>
        <taxon>Endopterygota</taxon>
        <taxon>Hymenoptera</taxon>
        <taxon>Apocrita</taxon>
        <taxon>Aculeata</taxon>
        <taxon>Formicoidea</taxon>
        <taxon>Formicidae</taxon>
        <taxon>Dorylinae</taxon>
        <taxon>Ooceraea</taxon>
    </lineage>
</organism>
<dbReference type="InterPro" id="IPR036397">
    <property type="entry name" value="RNaseH_sf"/>
</dbReference>
<protein>
    <recommendedName>
        <fullName evidence="3">DDE-1 domain-containing protein</fullName>
    </recommendedName>
</protein>
<dbReference type="GO" id="GO:0003676">
    <property type="term" value="F:nucleic acid binding"/>
    <property type="evidence" value="ECO:0007669"/>
    <property type="project" value="InterPro"/>
</dbReference>